<dbReference type="PANTHER" id="PTHR43053">
    <property type="entry name" value="GLYCOSIDASE FAMILY 31"/>
    <property type="match status" value="1"/>
</dbReference>
<dbReference type="SUPFAM" id="SSF51445">
    <property type="entry name" value="(Trans)glycosidases"/>
    <property type="match status" value="1"/>
</dbReference>
<dbReference type="InterPro" id="IPR017853">
    <property type="entry name" value="GH"/>
</dbReference>
<dbReference type="GO" id="GO:0004557">
    <property type="term" value="F:alpha-galactosidase activity"/>
    <property type="evidence" value="ECO:0007669"/>
    <property type="project" value="UniProtKB-ARBA"/>
</dbReference>
<organism evidence="4 5">
    <name type="scientific">Streptomyces melanosporofaciens</name>
    <dbReference type="NCBI Taxonomy" id="67327"/>
    <lineage>
        <taxon>Bacteria</taxon>
        <taxon>Bacillati</taxon>
        <taxon>Actinomycetota</taxon>
        <taxon>Actinomycetes</taxon>
        <taxon>Kitasatosporales</taxon>
        <taxon>Streptomycetaceae</taxon>
        <taxon>Streptomyces</taxon>
        <taxon>Streptomyces violaceusniger group</taxon>
    </lineage>
</organism>
<dbReference type="EMBL" id="FNST01000002">
    <property type="protein sequence ID" value="SEC86769.1"/>
    <property type="molecule type" value="Genomic_DNA"/>
</dbReference>
<protein>
    <submittedName>
        <fullName evidence="4">Uncharacterized protein</fullName>
    </submittedName>
</protein>
<gene>
    <name evidence="4" type="ORF">SAMN04490356_5854</name>
</gene>
<dbReference type="AlphaFoldDB" id="A0A1H4W075"/>
<dbReference type="InterPro" id="IPR013785">
    <property type="entry name" value="Aldolase_TIM"/>
</dbReference>
<name>A0A1H4W075_STRMJ</name>
<evidence type="ECO:0000313" key="4">
    <source>
        <dbReference type="EMBL" id="SEC86769.1"/>
    </source>
</evidence>
<evidence type="ECO:0000256" key="2">
    <source>
        <dbReference type="ARBA" id="ARBA00023295"/>
    </source>
</evidence>
<evidence type="ECO:0000256" key="3">
    <source>
        <dbReference type="SAM" id="MobiDB-lite"/>
    </source>
</evidence>
<sequence>MTSTTGHRTAAVRPEVAHHRDGTSEVRAARWRMTVAADGLTALLHASDGGHPVELQLAGVLDRTDAVDETLDAGPAEWHTEDGRPALVLPRRSTVWQEAFTRVLCTDEGPELTWEVRGRGALRDVLPLAVRAAFGGRGGGLRPSGHAWHTLFSPNPGAPARLLRGAGESAVIGVVGDARPGRGHWFFTPAPLCLALTQDRFPDATDPARARGTLSWWTVSAGAPVADLTFTQMHYVPSDGGFHLGLDYEGHTEVDGWYRTPAVLVSPGHADPYEGLRAHRHWLDRRGWAAAARGTERPAWWSEPMFCGWGAQMGRARETGLPAPEMSTRAEYDTHLEKLRRHGLDPGTVVVDDKWQLRYGSWEPDQRRWPDLRSWIDEQHGHGRRVLLWWRAWSAEGVPDELCVRTPDGRPVTLDPGHPDARAWLAENVRRVLAPDGLGADGLKVDFTADSPTGESLTAGGGRWGIALLHQYLDTLYRSAKSARSDALIVTHTPHPGFADVTDMVRLNDMLRLDDPDPYAPVVPQMRLRAAVAAAACPGTLIDTDDWCAPDLGQWRAYTRVKDQLGVPALYVSSHLDRTGEPLQELDYAALRELWSRWRARLRGMERGGGRWQAADRRGANGLG</sequence>
<dbReference type="Gene3D" id="3.20.20.70">
    <property type="entry name" value="Aldolase class I"/>
    <property type="match status" value="1"/>
</dbReference>
<accession>A0A1H4W075</accession>
<dbReference type="RefSeq" id="WP_093465898.1">
    <property type="nucleotide sequence ID" value="NZ_FNST01000002.1"/>
</dbReference>
<dbReference type="PANTHER" id="PTHR43053:SF4">
    <property type="entry name" value="MYOGENESIS-REGULATING GLYCOSIDASE"/>
    <property type="match status" value="1"/>
</dbReference>
<keyword evidence="1" id="KW-0378">Hydrolase</keyword>
<dbReference type="Proteomes" id="UP000198609">
    <property type="component" value="Unassembled WGS sequence"/>
</dbReference>
<dbReference type="InterPro" id="IPR050985">
    <property type="entry name" value="Alpha-glycosidase_related"/>
</dbReference>
<proteinExistence type="predicted"/>
<keyword evidence="5" id="KW-1185">Reference proteome</keyword>
<reference evidence="5" key="1">
    <citation type="submission" date="2016-10" db="EMBL/GenBank/DDBJ databases">
        <authorList>
            <person name="Varghese N."/>
            <person name="Submissions S."/>
        </authorList>
    </citation>
    <scope>NUCLEOTIDE SEQUENCE [LARGE SCALE GENOMIC DNA]</scope>
    <source>
        <strain evidence="5">DSM 40318</strain>
    </source>
</reference>
<keyword evidence="2" id="KW-0326">Glycosidase</keyword>
<evidence type="ECO:0000313" key="5">
    <source>
        <dbReference type="Proteomes" id="UP000198609"/>
    </source>
</evidence>
<evidence type="ECO:0000256" key="1">
    <source>
        <dbReference type="ARBA" id="ARBA00022801"/>
    </source>
</evidence>
<feature type="region of interest" description="Disordered" evidence="3">
    <location>
        <begin position="1"/>
        <end position="24"/>
    </location>
</feature>
<feature type="compositionally biased region" description="Basic and acidic residues" evidence="3">
    <location>
        <begin position="15"/>
        <end position="24"/>
    </location>
</feature>